<evidence type="ECO:0000313" key="4">
    <source>
        <dbReference type="EMBL" id="WJZ98267.1"/>
    </source>
</evidence>
<name>A0ABY9CSM7_VITVI</name>
<keyword evidence="2" id="KW-1133">Transmembrane helix</keyword>
<dbReference type="Proteomes" id="UP001227230">
    <property type="component" value="Chromosome 11"/>
</dbReference>
<proteinExistence type="predicted"/>
<dbReference type="Pfam" id="PF22936">
    <property type="entry name" value="Pol_BBD"/>
    <property type="match status" value="1"/>
</dbReference>
<dbReference type="Pfam" id="PF13976">
    <property type="entry name" value="gag_pre-integrs"/>
    <property type="match status" value="1"/>
</dbReference>
<dbReference type="Pfam" id="PF25597">
    <property type="entry name" value="SH3_retrovirus"/>
    <property type="match status" value="1"/>
</dbReference>
<dbReference type="PROSITE" id="PS50994">
    <property type="entry name" value="INTEGRASE"/>
    <property type="match status" value="1"/>
</dbReference>
<dbReference type="InterPro" id="IPR054722">
    <property type="entry name" value="PolX-like_BBD"/>
</dbReference>
<feature type="domain" description="Integrase catalytic" evidence="3">
    <location>
        <begin position="177"/>
        <end position="343"/>
    </location>
</feature>
<gene>
    <name evidence="4" type="ORF">VitviT2T_016806</name>
</gene>
<evidence type="ECO:0000313" key="5">
    <source>
        <dbReference type="Proteomes" id="UP001227230"/>
    </source>
</evidence>
<dbReference type="SUPFAM" id="SSF53098">
    <property type="entry name" value="Ribonuclease H-like"/>
    <property type="match status" value="1"/>
</dbReference>
<dbReference type="PANTHER" id="PTHR42648">
    <property type="entry name" value="TRANSPOSASE, PUTATIVE-RELATED"/>
    <property type="match status" value="1"/>
</dbReference>
<dbReference type="InterPro" id="IPR012337">
    <property type="entry name" value="RNaseH-like_sf"/>
</dbReference>
<protein>
    <recommendedName>
        <fullName evidence="3">Integrase catalytic domain-containing protein</fullName>
    </recommendedName>
</protein>
<accession>A0ABY9CSM7</accession>
<keyword evidence="5" id="KW-1185">Reference proteome</keyword>
<dbReference type="InterPro" id="IPR057670">
    <property type="entry name" value="SH3_retrovirus"/>
</dbReference>
<organism evidence="4 5">
    <name type="scientific">Vitis vinifera</name>
    <name type="common">Grape</name>
    <dbReference type="NCBI Taxonomy" id="29760"/>
    <lineage>
        <taxon>Eukaryota</taxon>
        <taxon>Viridiplantae</taxon>
        <taxon>Streptophyta</taxon>
        <taxon>Embryophyta</taxon>
        <taxon>Tracheophyta</taxon>
        <taxon>Spermatophyta</taxon>
        <taxon>Magnoliopsida</taxon>
        <taxon>eudicotyledons</taxon>
        <taxon>Gunneridae</taxon>
        <taxon>Pentapetalae</taxon>
        <taxon>rosids</taxon>
        <taxon>Vitales</taxon>
        <taxon>Vitaceae</taxon>
        <taxon>Viteae</taxon>
        <taxon>Vitis</taxon>
    </lineage>
</organism>
<dbReference type="EMBL" id="CP126658">
    <property type="protein sequence ID" value="WJZ98267.1"/>
    <property type="molecule type" value="Genomic_DNA"/>
</dbReference>
<dbReference type="PANTHER" id="PTHR42648:SF22">
    <property type="entry name" value="REVERSE TRANSCRIPTASE TY1_COPIA-TYPE DOMAIN-CONTAINING PROTEIN"/>
    <property type="match status" value="1"/>
</dbReference>
<feature type="transmembrane region" description="Helical" evidence="2">
    <location>
        <begin position="21"/>
        <end position="45"/>
    </location>
</feature>
<keyword evidence="2" id="KW-0812">Transmembrane</keyword>
<keyword evidence="1" id="KW-0378">Hydrolase</keyword>
<keyword evidence="2" id="KW-0472">Membrane</keyword>
<evidence type="ECO:0000256" key="1">
    <source>
        <dbReference type="ARBA" id="ARBA00022670"/>
    </source>
</evidence>
<dbReference type="Gene3D" id="3.30.420.10">
    <property type="entry name" value="Ribonuclease H-like superfamily/Ribonuclease H"/>
    <property type="match status" value="1"/>
</dbReference>
<sequence length="422" mass="48263">MTSKSKLFYTCTTRSLSNKKIAVANGSLAIVVGFGDIYITPILILKNVLHVPKLSINLVSIQKLTHTLKCYAIFFPSYCVFQEQGSGRRIGLTKERRGLYHLKSSQKTSNNLSLSFLSSSNKDTIWLYHLRLGHPSFRVLKVMFPHLFQGLDISEFHCETCELAKHTCVSFPISNKRSSHPFHLIHSDIWGPSTIPNVFGARWFVSLIDDCTRVTWIFLLKQKSDVSIVIPNFHSMAQNQFGVKIKSFRTDNARDYFNQILSPYFQSQGILHDSSCVNTPQQNGVAERKNGHLLNTIRALLFQGNVPKSYWGEVVLTATYMINRIPSRVLDNKSPVEILKSFYQHFRTSNRLTPRVFGCTAFVHVHSQHRDKLDPRVIKCVFLGYSSTQKGYKCYNPSARKFYISTDVTFTENKHFFPKSSL</sequence>
<evidence type="ECO:0000259" key="3">
    <source>
        <dbReference type="PROSITE" id="PS50994"/>
    </source>
</evidence>
<dbReference type="InterPro" id="IPR036397">
    <property type="entry name" value="RNaseH_sf"/>
</dbReference>
<keyword evidence="1" id="KW-0645">Protease</keyword>
<dbReference type="InterPro" id="IPR001584">
    <property type="entry name" value="Integrase_cat-core"/>
</dbReference>
<dbReference type="InterPro" id="IPR039537">
    <property type="entry name" value="Retrotran_Ty1/copia-like"/>
</dbReference>
<evidence type="ECO:0000256" key="2">
    <source>
        <dbReference type="SAM" id="Phobius"/>
    </source>
</evidence>
<dbReference type="InterPro" id="IPR025724">
    <property type="entry name" value="GAG-pre-integrase_dom"/>
</dbReference>
<reference evidence="4 5" key="1">
    <citation type="journal article" date="2023" name="Hortic Res">
        <title>The complete reference genome for grapevine (Vitis vinifera L.) genetics and breeding.</title>
        <authorList>
            <person name="Shi X."/>
            <person name="Cao S."/>
            <person name="Wang X."/>
            <person name="Huang S."/>
            <person name="Wang Y."/>
            <person name="Liu Z."/>
            <person name="Liu W."/>
            <person name="Leng X."/>
            <person name="Peng Y."/>
            <person name="Wang N."/>
            <person name="Wang Y."/>
            <person name="Ma Z."/>
            <person name="Xu X."/>
            <person name="Zhang F."/>
            <person name="Xue H."/>
            <person name="Zhong H."/>
            <person name="Wang Y."/>
            <person name="Zhang K."/>
            <person name="Velt A."/>
            <person name="Avia K."/>
            <person name="Holtgrawe D."/>
            <person name="Grimplet J."/>
            <person name="Matus J.T."/>
            <person name="Ware D."/>
            <person name="Wu X."/>
            <person name="Wang H."/>
            <person name="Liu C."/>
            <person name="Fang Y."/>
            <person name="Rustenholz C."/>
            <person name="Cheng Z."/>
            <person name="Xiao H."/>
            <person name="Zhou Y."/>
        </authorList>
    </citation>
    <scope>NUCLEOTIDE SEQUENCE [LARGE SCALE GENOMIC DNA]</scope>
    <source>
        <strain evidence="5">cv. Pinot noir / PN40024</strain>
        <tissue evidence="4">Leaf</tissue>
    </source>
</reference>